<evidence type="ECO:0000313" key="3">
    <source>
        <dbReference type="EMBL" id="MDQ0152947.1"/>
    </source>
</evidence>
<evidence type="ECO:0000313" key="4">
    <source>
        <dbReference type="Proteomes" id="UP001241537"/>
    </source>
</evidence>
<dbReference type="Proteomes" id="UP001241537">
    <property type="component" value="Unassembled WGS sequence"/>
</dbReference>
<dbReference type="PROSITE" id="PS51170">
    <property type="entry name" value="CW"/>
    <property type="match status" value="1"/>
</dbReference>
<evidence type="ECO:0000256" key="1">
    <source>
        <dbReference type="ARBA" id="ARBA00022737"/>
    </source>
</evidence>
<sequence length="185" mass="21462">EEKASNAQLNDKHANAGKNNFTKYGKWYGDNGAYWCQQFVSWVFYQACVLASARRKHPAGWSMQYDGTWNYMKEDETFAKNEWLYINGRWYVFDASGRMIKGWFKAESDWYYLGEDGAMLGSQWAVIGGKHYYFTQSGTMAKSAYVKEKKPFASGKHIYYWVNSQGEWQPEGDTEAPGEEFEIVS</sequence>
<dbReference type="EMBL" id="JAUSTO010000009">
    <property type="protein sequence ID" value="MDQ0152947.1"/>
    <property type="molecule type" value="Genomic_DNA"/>
</dbReference>
<dbReference type="AlphaFoldDB" id="A0AAE3VB98"/>
<dbReference type="Pfam" id="PF19127">
    <property type="entry name" value="Choline_bind_3"/>
    <property type="match status" value="1"/>
</dbReference>
<keyword evidence="4" id="KW-1185">Reference proteome</keyword>
<name>A0AAE3VB98_9FIRM</name>
<dbReference type="Gene3D" id="2.10.270.10">
    <property type="entry name" value="Cholin Binding"/>
    <property type="match status" value="1"/>
</dbReference>
<comment type="caution">
    <text evidence="3">The sequence shown here is derived from an EMBL/GenBank/DDBJ whole genome shotgun (WGS) entry which is preliminary data.</text>
</comment>
<feature type="repeat" description="Cell wall-binding" evidence="2">
    <location>
        <begin position="80"/>
        <end position="99"/>
    </location>
</feature>
<reference evidence="3" key="1">
    <citation type="submission" date="2023-07" db="EMBL/GenBank/DDBJ databases">
        <title>Genomic Encyclopedia of Type Strains, Phase IV (KMG-IV): sequencing the most valuable type-strain genomes for metagenomic binning, comparative biology and taxonomic classification.</title>
        <authorList>
            <person name="Goeker M."/>
        </authorList>
    </citation>
    <scope>NUCLEOTIDE SEQUENCE</scope>
    <source>
        <strain evidence="3">DSM 19659</strain>
    </source>
</reference>
<evidence type="ECO:0000256" key="2">
    <source>
        <dbReference type="PROSITE-ProRule" id="PRU00591"/>
    </source>
</evidence>
<keyword evidence="1" id="KW-0677">Repeat</keyword>
<proteinExistence type="predicted"/>
<protein>
    <submittedName>
        <fullName evidence="3">Glucan-binding YG repeat protein</fullName>
    </submittedName>
</protein>
<feature type="non-terminal residue" evidence="3">
    <location>
        <position position="1"/>
    </location>
</feature>
<gene>
    <name evidence="3" type="ORF">J2S20_001648</name>
</gene>
<organism evidence="3 4">
    <name type="scientific">Moryella indoligenes</name>
    <dbReference type="NCBI Taxonomy" id="371674"/>
    <lineage>
        <taxon>Bacteria</taxon>
        <taxon>Bacillati</taxon>
        <taxon>Bacillota</taxon>
        <taxon>Clostridia</taxon>
        <taxon>Lachnospirales</taxon>
        <taxon>Lachnospiraceae</taxon>
        <taxon>Moryella</taxon>
    </lineage>
</organism>
<accession>A0AAE3VB98</accession>
<dbReference type="SUPFAM" id="SSF69360">
    <property type="entry name" value="Cell wall binding repeat"/>
    <property type="match status" value="1"/>
</dbReference>
<dbReference type="InterPro" id="IPR018337">
    <property type="entry name" value="Cell_wall/Cho-bd_repeat"/>
</dbReference>